<dbReference type="GO" id="GO:0051301">
    <property type="term" value="P:cell division"/>
    <property type="evidence" value="ECO:0007669"/>
    <property type="project" value="UniProtKB-KW"/>
</dbReference>
<comment type="caution">
    <text evidence="3">The sequence shown here is derived from an EMBL/GenBank/DDBJ whole genome shotgun (WGS) entry which is preliminary data.</text>
</comment>
<dbReference type="Proteomes" id="UP000430222">
    <property type="component" value="Unassembled WGS sequence"/>
</dbReference>
<feature type="transmembrane region" description="Helical" evidence="2">
    <location>
        <begin position="43"/>
        <end position="63"/>
    </location>
</feature>
<organism evidence="3 4">
    <name type="scientific">Selenomonas montiformis</name>
    <dbReference type="NCBI Taxonomy" id="2652285"/>
    <lineage>
        <taxon>Bacteria</taxon>
        <taxon>Bacillati</taxon>
        <taxon>Bacillota</taxon>
        <taxon>Negativicutes</taxon>
        <taxon>Selenomonadales</taxon>
        <taxon>Selenomonadaceae</taxon>
        <taxon>Selenomonas</taxon>
    </lineage>
</organism>
<sequence>MLARQEEAQAEQWEAVRSQLEEDAKKPLYRTVLDRGTRSRCRILFLTVASLAMLVTVGSGISASRGYALIEVQQKADQLEQENERLKIDIARLKSPERIKSIASDQLDMAVPQSTYFSHEK</sequence>
<keyword evidence="2" id="KW-1133">Transmembrane helix</keyword>
<keyword evidence="1" id="KW-0175">Coiled coil</keyword>
<dbReference type="AlphaFoldDB" id="A0A6I2UZ03"/>
<keyword evidence="3" id="KW-0132">Cell division</keyword>
<dbReference type="EMBL" id="VUNL01000009">
    <property type="protein sequence ID" value="MSV25324.1"/>
    <property type="molecule type" value="Genomic_DNA"/>
</dbReference>
<dbReference type="Pfam" id="PF04977">
    <property type="entry name" value="DivIC"/>
    <property type="match status" value="1"/>
</dbReference>
<keyword evidence="2" id="KW-0812">Transmembrane</keyword>
<gene>
    <name evidence="3" type="ORF">FYJ78_09060</name>
</gene>
<reference evidence="3 4" key="1">
    <citation type="submission" date="2019-08" db="EMBL/GenBank/DDBJ databases">
        <title>In-depth cultivation of the pig gut microbiome towards novel bacterial diversity and tailored functional studies.</title>
        <authorList>
            <person name="Wylensek D."/>
            <person name="Hitch T.C.A."/>
            <person name="Clavel T."/>
        </authorList>
    </citation>
    <scope>NUCLEOTIDE SEQUENCE [LARGE SCALE GENOMIC DNA]</scope>
    <source>
        <strain evidence="4">WCA-380-WT-3B3</strain>
    </source>
</reference>
<evidence type="ECO:0000256" key="1">
    <source>
        <dbReference type="SAM" id="Coils"/>
    </source>
</evidence>
<accession>A0A6I2UZ03</accession>
<name>A0A6I2UZ03_9FIRM</name>
<keyword evidence="2" id="KW-0472">Membrane</keyword>
<evidence type="ECO:0000313" key="3">
    <source>
        <dbReference type="EMBL" id="MSV25324.1"/>
    </source>
</evidence>
<protein>
    <submittedName>
        <fullName evidence="3">Cell division protein FtsL</fullName>
    </submittedName>
</protein>
<keyword evidence="3" id="KW-0131">Cell cycle</keyword>
<evidence type="ECO:0000313" key="4">
    <source>
        <dbReference type="Proteomes" id="UP000430222"/>
    </source>
</evidence>
<feature type="coiled-coil region" evidence="1">
    <location>
        <begin position="69"/>
        <end position="96"/>
    </location>
</feature>
<proteinExistence type="predicted"/>
<dbReference type="InterPro" id="IPR007060">
    <property type="entry name" value="FtsL/DivIC"/>
</dbReference>
<evidence type="ECO:0000256" key="2">
    <source>
        <dbReference type="SAM" id="Phobius"/>
    </source>
</evidence>
<keyword evidence="4" id="KW-1185">Reference proteome</keyword>
<dbReference type="RefSeq" id="WP_154621084.1">
    <property type="nucleotide sequence ID" value="NZ_CBCTNG010000009.1"/>
</dbReference>